<feature type="region of interest" description="Disordered" evidence="8">
    <location>
        <begin position="469"/>
        <end position="539"/>
    </location>
</feature>
<keyword evidence="11" id="KW-1185">Reference proteome</keyword>
<dbReference type="GO" id="GO:0016301">
    <property type="term" value="F:kinase activity"/>
    <property type="evidence" value="ECO:0007669"/>
    <property type="project" value="UniProtKB-KW"/>
</dbReference>
<dbReference type="Gene3D" id="3.40.1790.10">
    <property type="entry name" value="Indigoidine synthase domain"/>
    <property type="match status" value="1"/>
</dbReference>
<evidence type="ECO:0000256" key="1">
    <source>
        <dbReference type="ARBA" id="ARBA00022679"/>
    </source>
</evidence>
<feature type="domain" description="Carbohydrate kinase PfkB" evidence="9">
    <location>
        <begin position="586"/>
        <end position="764"/>
    </location>
</feature>
<evidence type="ECO:0000256" key="2">
    <source>
        <dbReference type="ARBA" id="ARBA00022723"/>
    </source>
</evidence>
<dbReference type="InterPro" id="IPR007342">
    <property type="entry name" value="PsuG"/>
</dbReference>
<dbReference type="PANTHER" id="PTHR42909">
    <property type="entry name" value="ZGC:136858"/>
    <property type="match status" value="1"/>
</dbReference>
<organism evidence="10 11">
    <name type="scientific">Drechslerella dactyloides</name>
    <name type="common">Nematode-trapping fungus</name>
    <name type="synonym">Arthrobotrys dactyloides</name>
    <dbReference type="NCBI Taxonomy" id="74499"/>
    <lineage>
        <taxon>Eukaryota</taxon>
        <taxon>Fungi</taxon>
        <taxon>Dikarya</taxon>
        <taxon>Ascomycota</taxon>
        <taxon>Pezizomycotina</taxon>
        <taxon>Orbiliomycetes</taxon>
        <taxon>Orbiliales</taxon>
        <taxon>Orbiliaceae</taxon>
        <taxon>Drechslerella</taxon>
    </lineage>
</organism>
<evidence type="ECO:0000256" key="6">
    <source>
        <dbReference type="ARBA" id="ARBA00023239"/>
    </source>
</evidence>
<dbReference type="InterPro" id="IPR029056">
    <property type="entry name" value="Ribokinase-like"/>
</dbReference>
<feature type="region of interest" description="Disordered" evidence="8">
    <location>
        <begin position="110"/>
        <end position="133"/>
    </location>
</feature>
<evidence type="ECO:0000313" key="11">
    <source>
        <dbReference type="Proteomes" id="UP001221413"/>
    </source>
</evidence>
<keyword evidence="2" id="KW-0479">Metal-binding</keyword>
<dbReference type="InterPro" id="IPR022830">
    <property type="entry name" value="Indigdn_synthA-like"/>
</dbReference>
<evidence type="ECO:0000256" key="3">
    <source>
        <dbReference type="ARBA" id="ARBA00022777"/>
    </source>
</evidence>
<dbReference type="EMBL" id="JAQGDS010000005">
    <property type="protein sequence ID" value="KAJ6260628.1"/>
    <property type="molecule type" value="Genomic_DNA"/>
</dbReference>
<feature type="region of interest" description="Disordered" evidence="8">
    <location>
        <begin position="1047"/>
        <end position="1165"/>
    </location>
</feature>
<dbReference type="Proteomes" id="UP001221413">
    <property type="component" value="Unassembled WGS sequence"/>
</dbReference>
<sequence>MSRSWADQQAQKATELAYDDDGTNWPTRGATTTAVADARCQPFKRNFPRFRENFAHRLSRISLVFLQKARAPASTGTGRASGHRCCTRTSQAASLAVVNRRVASARYLADEATQTTSEAEPAKTPRERPPKGSTKIITKKFKWIMKRPENIRISADVLSGMSRKQPILGLETAIYTHGFPKPNNFDLAMEMEEMVRANGAIPATIGILNGEIYIGMTKDQLKELAESAGSEKTIKVSQRDIAYTIGQMGPPLNGGTTIAATIQIAALSGIRVVATGGLGGVHKGGESSMDVSADLAALGRLKINLVTSGMKSFLDTARTMEYLETQGVFVSTFGTRGERVDIPGFYSRESGYRSPHIVESAEEAARIAFSADMLKLTTGNVFFNPIPKEYEIPKSEMDPIIESAVEKFKSVTGKDNTPAVLNEILKETEGRSIEANRQLVLDNAKIGAQVAVHIRKFEDELVNTKLAQRTENAKRRATVRNLKKSVPPPKPTAPGPSGIGGTPVRPSIGAAGGNPAATFPDVSGSRSHSTTPTPPSDWTIEVTSETEGNVVVQPSDMSETGGVLVVGGVGVDYVGTFNDKAQAGASMPGNIKVSVGGVAKNIAATIQQIGRGGTPVRFLSAIGKDSAGLLVLRDLKRLGLSVQDIQVKEKSNTTGYMALNERKDGKLVAALSDAQIIYNISPERVVAAIEKHRPEIVCFDLNLHMDTIAALCKSAKANGAIVVCEPTSAAKVHKLGGLLQQFEPYPNHYIDILAPNELEFRELERHFVHSPGAEPPWLPQGRVYEGLLNTTYCQTLKRFVEDFHSRIAKNHLRRPSAKILNYLMRKGAALLPAIPTVLIKLGGGGVVTIRAVKNPDPETITEPKRYALYQNITDTRPTARGGPQLTPDSYVAADLFLPVPYNPDHHILGIAINWTAAHPVPRDAALNSNGAGDTFLGAFVQGLHAREERKAGPIAASPWLYYEREYMRVLIHKGQQAAVETLQSAESHYVAPDATATASANVSAADAAADDMWERAVDMFGELEISAEEDERTVDEIPVPRKKIISQAHASQLAEESPASQNTEQEQEQEQSSEDGPILHVVAKSNLNKQRKRSQHLQENADGGGESPDQPNLRSPPGTGSDKTKKRNKLKHWAKHRAEEEAAAISKASAQNDSEPATAGSQPST</sequence>
<keyword evidence="6" id="KW-0456">Lyase</keyword>
<dbReference type="GO" id="GO:0046872">
    <property type="term" value="F:metal ion binding"/>
    <property type="evidence" value="ECO:0007669"/>
    <property type="project" value="UniProtKB-KW"/>
</dbReference>
<dbReference type="Gene3D" id="3.40.1190.20">
    <property type="match status" value="1"/>
</dbReference>
<comment type="caution">
    <text evidence="10">The sequence shown here is derived from an EMBL/GenBank/DDBJ whole genome shotgun (WGS) entry which is preliminary data.</text>
</comment>
<dbReference type="GO" id="GO:0005737">
    <property type="term" value="C:cytoplasm"/>
    <property type="evidence" value="ECO:0007669"/>
    <property type="project" value="TreeGrafter"/>
</dbReference>
<dbReference type="SUPFAM" id="SSF53613">
    <property type="entry name" value="Ribokinase-like"/>
    <property type="match status" value="1"/>
</dbReference>
<evidence type="ECO:0000256" key="4">
    <source>
        <dbReference type="ARBA" id="ARBA00022801"/>
    </source>
</evidence>
<reference evidence="10" key="1">
    <citation type="submission" date="2023-01" db="EMBL/GenBank/DDBJ databases">
        <title>The chitinases involved in constricting ring structure development in the nematode-trapping fungus Drechslerella dactyloides.</title>
        <authorList>
            <person name="Wang R."/>
            <person name="Zhang L."/>
            <person name="Tang P."/>
            <person name="Li S."/>
            <person name="Liang L."/>
        </authorList>
    </citation>
    <scope>NUCLEOTIDE SEQUENCE</scope>
    <source>
        <strain evidence="10">YMF1.00031</strain>
    </source>
</reference>
<keyword evidence="5" id="KW-0464">Manganese</keyword>
<dbReference type="GO" id="GO:0016798">
    <property type="term" value="F:hydrolase activity, acting on glycosyl bonds"/>
    <property type="evidence" value="ECO:0007669"/>
    <property type="project" value="UniProtKB-KW"/>
</dbReference>
<dbReference type="InterPro" id="IPR002173">
    <property type="entry name" value="Carboh/pur_kinase_PfkB_CS"/>
</dbReference>
<evidence type="ECO:0000313" key="10">
    <source>
        <dbReference type="EMBL" id="KAJ6260628.1"/>
    </source>
</evidence>
<accession>A0AAD6IXP0</accession>
<dbReference type="AlphaFoldDB" id="A0AAD6IXP0"/>
<dbReference type="PROSITE" id="PS00584">
    <property type="entry name" value="PFKB_KINASES_2"/>
    <property type="match status" value="1"/>
</dbReference>
<keyword evidence="7 10" id="KW-0326">Glycosidase</keyword>
<keyword evidence="4" id="KW-0378">Hydrolase</keyword>
<dbReference type="Pfam" id="PF00294">
    <property type="entry name" value="PfkB"/>
    <property type="match status" value="1"/>
</dbReference>
<protein>
    <submittedName>
        <fullName evidence="10">Pseudouridine-5'-phosphate glycosidase</fullName>
    </submittedName>
</protein>
<evidence type="ECO:0000256" key="8">
    <source>
        <dbReference type="SAM" id="MobiDB-lite"/>
    </source>
</evidence>
<feature type="compositionally biased region" description="Basic and acidic residues" evidence="8">
    <location>
        <begin position="120"/>
        <end position="130"/>
    </location>
</feature>
<dbReference type="SUPFAM" id="SSF110581">
    <property type="entry name" value="Indigoidine synthase A-like"/>
    <property type="match status" value="1"/>
</dbReference>
<feature type="compositionally biased region" description="Basic residues" evidence="8">
    <location>
        <begin position="1124"/>
        <end position="1135"/>
    </location>
</feature>
<keyword evidence="1" id="KW-0808">Transferase</keyword>
<dbReference type="InterPro" id="IPR011611">
    <property type="entry name" value="PfkB_dom"/>
</dbReference>
<keyword evidence="3" id="KW-0418">Kinase</keyword>
<proteinExistence type="predicted"/>
<evidence type="ECO:0000256" key="7">
    <source>
        <dbReference type="ARBA" id="ARBA00023295"/>
    </source>
</evidence>
<gene>
    <name evidence="10" type="ORF">Dda_4854</name>
</gene>
<feature type="compositionally biased region" description="Polar residues" evidence="8">
    <location>
        <begin position="1151"/>
        <end position="1165"/>
    </location>
</feature>
<evidence type="ECO:0000256" key="5">
    <source>
        <dbReference type="ARBA" id="ARBA00023211"/>
    </source>
</evidence>
<dbReference type="GO" id="GO:0004730">
    <property type="term" value="F:pseudouridylate synthase activity"/>
    <property type="evidence" value="ECO:0007669"/>
    <property type="project" value="InterPro"/>
</dbReference>
<dbReference type="PANTHER" id="PTHR42909:SF1">
    <property type="entry name" value="CARBOHYDRATE KINASE PFKB DOMAIN-CONTAINING PROTEIN"/>
    <property type="match status" value="1"/>
</dbReference>
<dbReference type="Pfam" id="PF04227">
    <property type="entry name" value="Indigoidine_A"/>
    <property type="match status" value="1"/>
</dbReference>
<name>A0AAD6IXP0_DREDA</name>
<evidence type="ECO:0000259" key="9">
    <source>
        <dbReference type="Pfam" id="PF00294"/>
    </source>
</evidence>